<keyword evidence="5" id="KW-1185">Reference proteome</keyword>
<evidence type="ECO:0000256" key="2">
    <source>
        <dbReference type="PROSITE-ProRule" id="PRU00302"/>
    </source>
</evidence>
<evidence type="ECO:0000256" key="1">
    <source>
        <dbReference type="ARBA" id="ARBA00023157"/>
    </source>
</evidence>
<keyword evidence="1 2" id="KW-1015">Disulfide bond</keyword>
<dbReference type="Gene3D" id="2.10.70.10">
    <property type="entry name" value="Complement Module, domain 1"/>
    <property type="match status" value="1"/>
</dbReference>
<keyword evidence="2" id="KW-0768">Sushi</keyword>
<evidence type="ECO:0000313" key="5">
    <source>
        <dbReference type="Proteomes" id="UP000828390"/>
    </source>
</evidence>
<feature type="disulfide bond" evidence="2">
    <location>
        <begin position="15"/>
        <end position="42"/>
    </location>
</feature>
<dbReference type="CDD" id="cd00033">
    <property type="entry name" value="CCP"/>
    <property type="match status" value="1"/>
</dbReference>
<feature type="domain" description="Sushi" evidence="3">
    <location>
        <begin position="1"/>
        <end position="44"/>
    </location>
</feature>
<reference evidence="4" key="1">
    <citation type="journal article" date="2019" name="bioRxiv">
        <title>The Genome of the Zebra Mussel, Dreissena polymorpha: A Resource for Invasive Species Research.</title>
        <authorList>
            <person name="McCartney M.A."/>
            <person name="Auch B."/>
            <person name="Kono T."/>
            <person name="Mallez S."/>
            <person name="Zhang Y."/>
            <person name="Obille A."/>
            <person name="Becker A."/>
            <person name="Abrahante J.E."/>
            <person name="Garbe J."/>
            <person name="Badalamenti J.P."/>
            <person name="Herman A."/>
            <person name="Mangelson H."/>
            <person name="Liachko I."/>
            <person name="Sullivan S."/>
            <person name="Sone E.D."/>
            <person name="Koren S."/>
            <person name="Silverstein K.A.T."/>
            <person name="Beckman K.B."/>
            <person name="Gohl D.M."/>
        </authorList>
    </citation>
    <scope>NUCLEOTIDE SEQUENCE</scope>
    <source>
        <strain evidence="4">Duluth1</strain>
        <tissue evidence="4">Whole animal</tissue>
    </source>
</reference>
<dbReference type="PROSITE" id="PS50923">
    <property type="entry name" value="SUSHI"/>
    <property type="match status" value="1"/>
</dbReference>
<dbReference type="Proteomes" id="UP000828390">
    <property type="component" value="Unassembled WGS sequence"/>
</dbReference>
<dbReference type="SUPFAM" id="SSF57535">
    <property type="entry name" value="Complement control module/SCR domain"/>
    <property type="match status" value="1"/>
</dbReference>
<evidence type="ECO:0000313" key="4">
    <source>
        <dbReference type="EMBL" id="KAH3802204.1"/>
    </source>
</evidence>
<dbReference type="EMBL" id="JAIWYP010000007">
    <property type="protein sequence ID" value="KAH3802204.1"/>
    <property type="molecule type" value="Genomic_DNA"/>
</dbReference>
<reference evidence="4" key="2">
    <citation type="submission" date="2020-11" db="EMBL/GenBank/DDBJ databases">
        <authorList>
            <person name="McCartney M.A."/>
            <person name="Auch B."/>
            <person name="Kono T."/>
            <person name="Mallez S."/>
            <person name="Becker A."/>
            <person name="Gohl D.M."/>
            <person name="Silverstein K.A.T."/>
            <person name="Koren S."/>
            <person name="Bechman K.B."/>
            <person name="Herman A."/>
            <person name="Abrahante J.E."/>
            <person name="Garbe J."/>
        </authorList>
    </citation>
    <scope>NUCLEOTIDE SEQUENCE</scope>
    <source>
        <strain evidence="4">Duluth1</strain>
        <tissue evidence="4">Whole animal</tissue>
    </source>
</reference>
<name>A0A9D4JAB7_DREPO</name>
<accession>A0A9D4JAB7</accession>
<dbReference type="InterPro" id="IPR000436">
    <property type="entry name" value="Sushi_SCR_CCP_dom"/>
</dbReference>
<organism evidence="4 5">
    <name type="scientific">Dreissena polymorpha</name>
    <name type="common">Zebra mussel</name>
    <name type="synonym">Mytilus polymorpha</name>
    <dbReference type="NCBI Taxonomy" id="45954"/>
    <lineage>
        <taxon>Eukaryota</taxon>
        <taxon>Metazoa</taxon>
        <taxon>Spiralia</taxon>
        <taxon>Lophotrochozoa</taxon>
        <taxon>Mollusca</taxon>
        <taxon>Bivalvia</taxon>
        <taxon>Autobranchia</taxon>
        <taxon>Heteroconchia</taxon>
        <taxon>Euheterodonta</taxon>
        <taxon>Imparidentia</taxon>
        <taxon>Neoheterodontei</taxon>
        <taxon>Myida</taxon>
        <taxon>Dreissenoidea</taxon>
        <taxon>Dreissenidae</taxon>
        <taxon>Dreissena</taxon>
    </lineage>
</organism>
<gene>
    <name evidence="4" type="ORF">DPMN_155877</name>
</gene>
<evidence type="ECO:0000259" key="3">
    <source>
        <dbReference type="PROSITE" id="PS50923"/>
    </source>
</evidence>
<protein>
    <recommendedName>
        <fullName evidence="3">Sushi domain-containing protein</fullName>
    </recommendedName>
</protein>
<comment type="caution">
    <text evidence="4">The sequence shown here is derived from an EMBL/GenBank/DDBJ whole genome shotgun (WGS) entry which is preliminary data.</text>
</comment>
<dbReference type="Pfam" id="PF00084">
    <property type="entry name" value="Sushi"/>
    <property type="match status" value="1"/>
</dbReference>
<dbReference type="InterPro" id="IPR035976">
    <property type="entry name" value="Sushi/SCR/CCP_sf"/>
</dbReference>
<comment type="caution">
    <text evidence="2">Lacks conserved residue(s) required for the propagation of feature annotation.</text>
</comment>
<dbReference type="AlphaFoldDB" id="A0A9D4JAB7"/>
<proteinExistence type="predicted"/>
<sequence length="53" mass="5863">MTNGTAYQAVARFMCNQGYELIGDGERMCQATGIWTGIQPTCLMKGNEHTCPY</sequence>